<keyword evidence="3" id="KW-0804">Transcription</keyword>
<dbReference type="eggNOG" id="COG1733">
    <property type="taxonomic scope" value="Bacteria"/>
</dbReference>
<keyword evidence="6" id="KW-1185">Reference proteome</keyword>
<reference evidence="6" key="1">
    <citation type="submission" date="2011-05" db="EMBL/GenBank/DDBJ databases">
        <title>Complete sequence of Desulfotomaculum ruminis DSM 2154.</title>
        <authorList>
            <person name="Lucas S."/>
            <person name="Copeland A."/>
            <person name="Lapidus A."/>
            <person name="Cheng J.-F."/>
            <person name="Goodwin L."/>
            <person name="Pitluck S."/>
            <person name="Lu M."/>
            <person name="Detter J.C."/>
            <person name="Han C."/>
            <person name="Tapia R."/>
            <person name="Land M."/>
            <person name="Hauser L."/>
            <person name="Kyrpides N."/>
            <person name="Ivanova N."/>
            <person name="Mikhailova N."/>
            <person name="Pagani I."/>
            <person name="Stams A.J.M."/>
            <person name="Plugge C.M."/>
            <person name="Muyzer G."/>
            <person name="Kuever J."/>
            <person name="Parshina S.N."/>
            <person name="Ivanova A.E."/>
            <person name="Nazina T.N."/>
            <person name="Brambilla E."/>
            <person name="Spring S."/>
            <person name="Klenk H.-P."/>
            <person name="Woyke T."/>
        </authorList>
    </citation>
    <scope>NUCLEOTIDE SEQUENCE [LARGE SCALE GENOMIC DNA]</scope>
    <source>
        <strain evidence="6">ATCC 23193 / DSM 2154 / NCIB 8452 / DL</strain>
    </source>
</reference>
<proteinExistence type="predicted"/>
<keyword evidence="2" id="KW-0238">DNA-binding</keyword>
<evidence type="ECO:0000256" key="1">
    <source>
        <dbReference type="ARBA" id="ARBA00023015"/>
    </source>
</evidence>
<dbReference type="Proteomes" id="UP000009234">
    <property type="component" value="Chromosome"/>
</dbReference>
<feature type="domain" description="HTH hxlR-type" evidence="4">
    <location>
        <begin position="13"/>
        <end position="111"/>
    </location>
</feature>
<dbReference type="KEGG" id="dru:Desru_1497"/>
<gene>
    <name evidence="5" type="ordered locus">Desru_1497</name>
</gene>
<keyword evidence="1" id="KW-0805">Transcription regulation</keyword>
<dbReference type="PANTHER" id="PTHR33204:SF33">
    <property type="entry name" value="TRANSCRIPTIONAL REGULATOR, MARR FAMILY"/>
    <property type="match status" value="1"/>
</dbReference>
<dbReference type="PANTHER" id="PTHR33204">
    <property type="entry name" value="TRANSCRIPTIONAL REGULATOR, MARR FAMILY"/>
    <property type="match status" value="1"/>
</dbReference>
<accession>F6DR43</accession>
<name>F6DR43_DESRL</name>
<dbReference type="Pfam" id="PF01638">
    <property type="entry name" value="HxlR"/>
    <property type="match status" value="1"/>
</dbReference>
<dbReference type="EMBL" id="CP002780">
    <property type="protein sequence ID" value="AEG59762.1"/>
    <property type="molecule type" value="Genomic_DNA"/>
</dbReference>
<dbReference type="OrthoDB" id="9791143at2"/>
<protein>
    <submittedName>
        <fullName evidence="5">Helix-turn-helix HxlR type</fullName>
    </submittedName>
</protein>
<dbReference type="SUPFAM" id="SSF46785">
    <property type="entry name" value="Winged helix' DNA-binding domain"/>
    <property type="match status" value="1"/>
</dbReference>
<evidence type="ECO:0000256" key="2">
    <source>
        <dbReference type="ARBA" id="ARBA00023125"/>
    </source>
</evidence>
<dbReference type="STRING" id="696281.Desru_1497"/>
<dbReference type="HOGENOM" id="CLU_111585_5_1_9"/>
<evidence type="ECO:0000313" key="5">
    <source>
        <dbReference type="EMBL" id="AEG59762.1"/>
    </source>
</evidence>
<reference evidence="5 6" key="2">
    <citation type="journal article" date="2012" name="Stand. Genomic Sci.">
        <title>Complete genome sequence of the sulfate-reducing firmicute Desulfotomaculum ruminis type strain (DL(T)).</title>
        <authorList>
            <person name="Spring S."/>
            <person name="Visser M."/>
            <person name="Lu M."/>
            <person name="Copeland A."/>
            <person name="Lapidus A."/>
            <person name="Lucas S."/>
            <person name="Cheng J.F."/>
            <person name="Han C."/>
            <person name="Tapia R."/>
            <person name="Goodwin L.A."/>
            <person name="Pitluck S."/>
            <person name="Ivanova N."/>
            <person name="Land M."/>
            <person name="Hauser L."/>
            <person name="Larimer F."/>
            <person name="Rohde M."/>
            <person name="Goker M."/>
            <person name="Detter J.C."/>
            <person name="Kyrpides N.C."/>
            <person name="Woyke T."/>
            <person name="Schaap P.J."/>
            <person name="Plugge C.M."/>
            <person name="Muyzer G."/>
            <person name="Kuever J."/>
            <person name="Pereira I.A."/>
            <person name="Parshina S.N."/>
            <person name="Bernier-Latmani R."/>
            <person name="Stams A.J."/>
            <person name="Klenk H.P."/>
        </authorList>
    </citation>
    <scope>NUCLEOTIDE SEQUENCE [LARGE SCALE GENOMIC DNA]</scope>
    <source>
        <strain evidence="6">ATCC 23193 / DSM 2154 / NCIB 8452 / DL</strain>
    </source>
</reference>
<dbReference type="AlphaFoldDB" id="F6DR43"/>
<sequence>MEKQPRECTEGPCPVETTLKVIGGKWKAMIIYHLLDEKKRFNKLKRMMPDITHRMLTLQLRELEKDNILTRTVFPEVPPRVEYELTVLGRSIEPIIMAIHRWGVAYQKNIGDAKNIKDAEDFIQV</sequence>
<organism evidence="5 6">
    <name type="scientific">Desulforamulus ruminis (strain ATCC 23193 / DSM 2154 / NCIMB 8452 / DL)</name>
    <name type="common">Desulfotomaculum ruminis</name>
    <dbReference type="NCBI Taxonomy" id="696281"/>
    <lineage>
        <taxon>Bacteria</taxon>
        <taxon>Bacillati</taxon>
        <taxon>Bacillota</taxon>
        <taxon>Clostridia</taxon>
        <taxon>Eubacteriales</taxon>
        <taxon>Peptococcaceae</taxon>
        <taxon>Desulforamulus</taxon>
    </lineage>
</organism>
<dbReference type="InterPro" id="IPR002577">
    <property type="entry name" value="HTH_HxlR"/>
</dbReference>
<dbReference type="PROSITE" id="PS51118">
    <property type="entry name" value="HTH_HXLR"/>
    <property type="match status" value="1"/>
</dbReference>
<evidence type="ECO:0000256" key="3">
    <source>
        <dbReference type="ARBA" id="ARBA00023163"/>
    </source>
</evidence>
<evidence type="ECO:0000259" key="4">
    <source>
        <dbReference type="PROSITE" id="PS51118"/>
    </source>
</evidence>
<dbReference type="InterPro" id="IPR036388">
    <property type="entry name" value="WH-like_DNA-bd_sf"/>
</dbReference>
<dbReference type="InterPro" id="IPR036390">
    <property type="entry name" value="WH_DNA-bd_sf"/>
</dbReference>
<dbReference type="RefSeq" id="WP_013841531.1">
    <property type="nucleotide sequence ID" value="NC_015589.1"/>
</dbReference>
<dbReference type="GO" id="GO:0003677">
    <property type="term" value="F:DNA binding"/>
    <property type="evidence" value="ECO:0007669"/>
    <property type="project" value="UniProtKB-KW"/>
</dbReference>
<dbReference type="Gene3D" id="1.10.10.10">
    <property type="entry name" value="Winged helix-like DNA-binding domain superfamily/Winged helix DNA-binding domain"/>
    <property type="match status" value="1"/>
</dbReference>
<evidence type="ECO:0000313" key="6">
    <source>
        <dbReference type="Proteomes" id="UP000009234"/>
    </source>
</evidence>